<evidence type="ECO:0000313" key="2">
    <source>
        <dbReference type="Proteomes" id="UP000187203"/>
    </source>
</evidence>
<keyword evidence="2" id="KW-1185">Reference proteome</keyword>
<reference evidence="2" key="1">
    <citation type="submission" date="2013-09" db="EMBL/GenBank/DDBJ databases">
        <title>Corchorus olitorius genome sequencing.</title>
        <authorList>
            <person name="Alam M."/>
            <person name="Haque M.S."/>
            <person name="Islam M.S."/>
            <person name="Emdad E.M."/>
            <person name="Islam M.M."/>
            <person name="Ahmed B."/>
            <person name="Halim A."/>
            <person name="Hossen Q.M.M."/>
            <person name="Hossain M.Z."/>
            <person name="Ahmed R."/>
            <person name="Khan M.M."/>
            <person name="Islam R."/>
            <person name="Rashid M.M."/>
            <person name="Khan S.A."/>
            <person name="Rahman M.S."/>
            <person name="Alam M."/>
            <person name="Yahiya A.S."/>
            <person name="Khan M.S."/>
            <person name="Azam M.S."/>
            <person name="Haque T."/>
            <person name="Lashkar M.Z.H."/>
            <person name="Akhand A.I."/>
            <person name="Morshed G."/>
            <person name="Roy S."/>
            <person name="Uddin K.S."/>
            <person name="Rabeya T."/>
            <person name="Hossain A.S."/>
            <person name="Chowdhury A."/>
            <person name="Snigdha A.R."/>
            <person name="Mortoza M.S."/>
            <person name="Matin S.A."/>
            <person name="Hoque S.M.E."/>
            <person name="Islam M.K."/>
            <person name="Roy D.K."/>
            <person name="Haider R."/>
            <person name="Moosa M.M."/>
            <person name="Elias S.M."/>
            <person name="Hasan A.M."/>
            <person name="Jahan S."/>
            <person name="Shafiuddin M."/>
            <person name="Mahmood N."/>
            <person name="Shommy N.S."/>
        </authorList>
    </citation>
    <scope>NUCLEOTIDE SEQUENCE [LARGE SCALE GENOMIC DNA]</scope>
    <source>
        <strain evidence="2">cv. O-4</strain>
    </source>
</reference>
<evidence type="ECO:0000313" key="1">
    <source>
        <dbReference type="EMBL" id="OMO95642.1"/>
    </source>
</evidence>
<gene>
    <name evidence="1" type="ORF">COLO4_15743</name>
</gene>
<dbReference type="EMBL" id="AWUE01015803">
    <property type="protein sequence ID" value="OMO95642.1"/>
    <property type="molecule type" value="Genomic_DNA"/>
</dbReference>
<comment type="caution">
    <text evidence="1">The sequence shown here is derived from an EMBL/GenBank/DDBJ whole genome shotgun (WGS) entry which is preliminary data.</text>
</comment>
<name>A0A1R3JL92_9ROSI</name>
<organism evidence="1 2">
    <name type="scientific">Corchorus olitorius</name>
    <dbReference type="NCBI Taxonomy" id="93759"/>
    <lineage>
        <taxon>Eukaryota</taxon>
        <taxon>Viridiplantae</taxon>
        <taxon>Streptophyta</taxon>
        <taxon>Embryophyta</taxon>
        <taxon>Tracheophyta</taxon>
        <taxon>Spermatophyta</taxon>
        <taxon>Magnoliopsida</taxon>
        <taxon>eudicotyledons</taxon>
        <taxon>Gunneridae</taxon>
        <taxon>Pentapetalae</taxon>
        <taxon>rosids</taxon>
        <taxon>malvids</taxon>
        <taxon>Malvales</taxon>
        <taxon>Malvaceae</taxon>
        <taxon>Grewioideae</taxon>
        <taxon>Apeibeae</taxon>
        <taxon>Corchorus</taxon>
    </lineage>
</organism>
<dbReference type="Proteomes" id="UP000187203">
    <property type="component" value="Unassembled WGS sequence"/>
</dbReference>
<accession>A0A1R3JL92</accession>
<protein>
    <submittedName>
        <fullName evidence="1">Uncharacterized protein</fullName>
    </submittedName>
</protein>
<dbReference type="AlphaFoldDB" id="A0A1R3JL92"/>
<proteinExistence type="predicted"/>
<sequence>MAMTNNQRFIKYYPKPWIMTRINLMAIERKR</sequence>